<dbReference type="RefSeq" id="WP_311717514.1">
    <property type="nucleotide sequence ID" value="NZ_JAVREZ010000012.1"/>
</dbReference>
<dbReference type="InterPro" id="IPR010852">
    <property type="entry name" value="ABATE"/>
</dbReference>
<dbReference type="InterPro" id="IPR023286">
    <property type="entry name" value="ABATE_dom_sf"/>
</dbReference>
<accession>A0ABU2VGF7</accession>
<name>A0ABU2VGF7_9ACTN</name>
<evidence type="ECO:0000313" key="3">
    <source>
        <dbReference type="Proteomes" id="UP001183824"/>
    </source>
</evidence>
<dbReference type="Proteomes" id="UP001183824">
    <property type="component" value="Unassembled WGS sequence"/>
</dbReference>
<dbReference type="Pfam" id="PF11706">
    <property type="entry name" value="zf-CGNR"/>
    <property type="match status" value="1"/>
</dbReference>
<proteinExistence type="predicted"/>
<feature type="domain" description="Zinc finger CGNR" evidence="1">
    <location>
        <begin position="152"/>
        <end position="194"/>
    </location>
</feature>
<reference evidence="3" key="1">
    <citation type="submission" date="2023-07" db="EMBL/GenBank/DDBJ databases">
        <title>30 novel species of actinomycetes from the DSMZ collection.</title>
        <authorList>
            <person name="Nouioui I."/>
        </authorList>
    </citation>
    <scope>NUCLEOTIDE SEQUENCE [LARGE SCALE GENOMIC DNA]</scope>
    <source>
        <strain evidence="3">DSM 41640</strain>
    </source>
</reference>
<evidence type="ECO:0000259" key="1">
    <source>
        <dbReference type="Pfam" id="PF11706"/>
    </source>
</evidence>
<dbReference type="PANTHER" id="PTHR35525">
    <property type="entry name" value="BLL6575 PROTEIN"/>
    <property type="match status" value="1"/>
</dbReference>
<dbReference type="EMBL" id="JAVREZ010000012">
    <property type="protein sequence ID" value="MDT0484661.1"/>
    <property type="molecule type" value="Genomic_DNA"/>
</dbReference>
<dbReference type="Pfam" id="PF07336">
    <property type="entry name" value="ABATE"/>
    <property type="match status" value="1"/>
</dbReference>
<dbReference type="PANTHER" id="PTHR35525:SF3">
    <property type="entry name" value="BLL6575 PROTEIN"/>
    <property type="match status" value="1"/>
</dbReference>
<keyword evidence="3" id="KW-1185">Reference proteome</keyword>
<organism evidence="2 3">
    <name type="scientific">Streptomyces doebereineriae</name>
    <dbReference type="NCBI Taxonomy" id="3075528"/>
    <lineage>
        <taxon>Bacteria</taxon>
        <taxon>Bacillati</taxon>
        <taxon>Actinomycetota</taxon>
        <taxon>Actinomycetes</taxon>
        <taxon>Kitasatosporales</taxon>
        <taxon>Streptomycetaceae</taxon>
        <taxon>Streptomyces</taxon>
    </lineage>
</organism>
<dbReference type="Gene3D" id="1.10.3300.10">
    <property type="entry name" value="Jann2411-like domain"/>
    <property type="match status" value="1"/>
</dbReference>
<protein>
    <submittedName>
        <fullName evidence="2">ABATE domain-containing protein</fullName>
    </submittedName>
</protein>
<evidence type="ECO:0000313" key="2">
    <source>
        <dbReference type="EMBL" id="MDT0484661.1"/>
    </source>
</evidence>
<dbReference type="SUPFAM" id="SSF160904">
    <property type="entry name" value="Jann2411-like"/>
    <property type="match status" value="1"/>
</dbReference>
<dbReference type="InterPro" id="IPR021005">
    <property type="entry name" value="Znf_CGNR"/>
</dbReference>
<comment type="caution">
    <text evidence="2">The sequence shown here is derived from an EMBL/GenBank/DDBJ whole genome shotgun (WGS) entry which is preliminary data.</text>
</comment>
<sequence>MALSPVPPVPRFRSGSGRICLDFMRTLRLRGLDGAAEELDTPEALTAWVVQLGPYPDGTVVPVPSEAVLHQAQEVREAVHALLTAARGDSGPAGCPAHERALLNEAAARATPMPVLDEHGTLTYAAADPIGAVVADIARDALTLATSPALERVRACSGPTCAAWFLDMSRPGTRRWCSMDTCGNQAKKTTWRTRNPSGTTA</sequence>
<gene>
    <name evidence="2" type="ORF">RNB18_31530</name>
</gene>